<organism evidence="2 3">
    <name type="scientific">Eumeta variegata</name>
    <name type="common">Bagworm moth</name>
    <name type="synonym">Eumeta japonica</name>
    <dbReference type="NCBI Taxonomy" id="151549"/>
    <lineage>
        <taxon>Eukaryota</taxon>
        <taxon>Metazoa</taxon>
        <taxon>Ecdysozoa</taxon>
        <taxon>Arthropoda</taxon>
        <taxon>Hexapoda</taxon>
        <taxon>Insecta</taxon>
        <taxon>Pterygota</taxon>
        <taxon>Neoptera</taxon>
        <taxon>Endopterygota</taxon>
        <taxon>Lepidoptera</taxon>
        <taxon>Glossata</taxon>
        <taxon>Ditrysia</taxon>
        <taxon>Tineoidea</taxon>
        <taxon>Psychidae</taxon>
        <taxon>Oiketicinae</taxon>
        <taxon>Eumeta</taxon>
    </lineage>
</organism>
<protein>
    <submittedName>
        <fullName evidence="2">Uncharacterized protein</fullName>
    </submittedName>
</protein>
<keyword evidence="3" id="KW-1185">Reference proteome</keyword>
<accession>A0A4C1W5I6</accession>
<evidence type="ECO:0000313" key="2">
    <source>
        <dbReference type="EMBL" id="GBP46331.1"/>
    </source>
</evidence>
<dbReference type="EMBL" id="BGZK01000481">
    <property type="protein sequence ID" value="GBP46331.1"/>
    <property type="molecule type" value="Genomic_DNA"/>
</dbReference>
<feature type="compositionally biased region" description="Basic residues" evidence="1">
    <location>
        <begin position="79"/>
        <end position="93"/>
    </location>
</feature>
<sequence>MRRRPEHKQYDIRPPTNTTTSHGTFGAQRLRSFSTRRERHGAAERGPRTARDHSFVLLIEFAKICKLLTPRDAGIGRGAGRRRGGKHRGGRIR</sequence>
<feature type="compositionally biased region" description="Basic and acidic residues" evidence="1">
    <location>
        <begin position="40"/>
        <end position="49"/>
    </location>
</feature>
<gene>
    <name evidence="2" type="ORF">EVAR_39708_1</name>
</gene>
<feature type="region of interest" description="Disordered" evidence="1">
    <location>
        <begin position="1"/>
        <end position="49"/>
    </location>
</feature>
<evidence type="ECO:0000313" key="3">
    <source>
        <dbReference type="Proteomes" id="UP000299102"/>
    </source>
</evidence>
<name>A0A4C1W5I6_EUMVA</name>
<reference evidence="2 3" key="1">
    <citation type="journal article" date="2019" name="Commun. Biol.">
        <title>The bagworm genome reveals a unique fibroin gene that provides high tensile strength.</title>
        <authorList>
            <person name="Kono N."/>
            <person name="Nakamura H."/>
            <person name="Ohtoshi R."/>
            <person name="Tomita M."/>
            <person name="Numata K."/>
            <person name="Arakawa K."/>
        </authorList>
    </citation>
    <scope>NUCLEOTIDE SEQUENCE [LARGE SCALE GENOMIC DNA]</scope>
</reference>
<dbReference type="AlphaFoldDB" id="A0A4C1W5I6"/>
<comment type="caution">
    <text evidence="2">The sequence shown here is derived from an EMBL/GenBank/DDBJ whole genome shotgun (WGS) entry which is preliminary data.</text>
</comment>
<feature type="region of interest" description="Disordered" evidence="1">
    <location>
        <begin position="72"/>
        <end position="93"/>
    </location>
</feature>
<evidence type="ECO:0000256" key="1">
    <source>
        <dbReference type="SAM" id="MobiDB-lite"/>
    </source>
</evidence>
<proteinExistence type="predicted"/>
<dbReference type="Proteomes" id="UP000299102">
    <property type="component" value="Unassembled WGS sequence"/>
</dbReference>